<evidence type="ECO:0000313" key="2">
    <source>
        <dbReference type="Proteomes" id="UP000289166"/>
    </source>
</evidence>
<dbReference type="AlphaFoldDB" id="A0A4Q0I798"/>
<protein>
    <submittedName>
        <fullName evidence="1">Uncharacterized protein</fullName>
    </submittedName>
</protein>
<comment type="caution">
    <text evidence="1">The sequence shown here is derived from an EMBL/GenBank/DDBJ whole genome shotgun (WGS) entry which is preliminary data.</text>
</comment>
<dbReference type="Proteomes" id="UP000289166">
    <property type="component" value="Unassembled WGS sequence"/>
</dbReference>
<accession>A0A4Q0I798</accession>
<name>A0A4Q0I798_9FIRM</name>
<gene>
    <name evidence="1" type="ORF">EFD62_03375</name>
</gene>
<keyword evidence="2" id="KW-1185">Reference proteome</keyword>
<evidence type="ECO:0000313" key="1">
    <source>
        <dbReference type="EMBL" id="RXE60276.1"/>
    </source>
</evidence>
<reference evidence="2" key="1">
    <citation type="submission" date="2018-11" db="EMBL/GenBank/DDBJ databases">
        <title>Genome sequencing of a novel mesophilic and cellulolytic organism within the genus Hungateiclostridium.</title>
        <authorList>
            <person name="Rettenmaier R."/>
            <person name="Liebl W."/>
            <person name="Zverlov V."/>
        </authorList>
    </citation>
    <scope>NUCLEOTIDE SEQUENCE [LARGE SCALE GENOMIC DNA]</scope>
    <source>
        <strain evidence="2">N2K1</strain>
    </source>
</reference>
<sequence length="140" mass="15436">MFFFRRRLRRRVKSEIKKIRREPDCEIIPVINKPVLSINACFSAHISNYIGQTVTIFVESGGISGAGFTGILLFANEVYVELITSIAPPPSCSLSNFCIMYPDLPYSSIGQPNLNAPLGSTGAFAIIPIDKITSFVHNNI</sequence>
<proteinExistence type="predicted"/>
<dbReference type="RefSeq" id="WP_069194012.1">
    <property type="nucleotide sequence ID" value="NZ_RLII01000002.1"/>
</dbReference>
<organism evidence="1 2">
    <name type="scientific">Acetivibrio mesophilus</name>
    <dbReference type="NCBI Taxonomy" id="2487273"/>
    <lineage>
        <taxon>Bacteria</taxon>
        <taxon>Bacillati</taxon>
        <taxon>Bacillota</taxon>
        <taxon>Clostridia</taxon>
        <taxon>Eubacteriales</taxon>
        <taxon>Oscillospiraceae</taxon>
        <taxon>Acetivibrio</taxon>
    </lineage>
</organism>
<dbReference type="OrthoDB" id="1934755at2"/>
<dbReference type="EMBL" id="RLII01000002">
    <property type="protein sequence ID" value="RXE60276.1"/>
    <property type="molecule type" value="Genomic_DNA"/>
</dbReference>